<dbReference type="WBParaSite" id="GPLIN_000399600">
    <property type="protein sequence ID" value="GPLIN_000399600"/>
    <property type="gene ID" value="GPLIN_000399600"/>
</dbReference>
<dbReference type="AlphaFoldDB" id="A0A183BTR0"/>
<keyword evidence="1" id="KW-1185">Reference proteome</keyword>
<organism evidence="1 2">
    <name type="scientific">Globodera pallida</name>
    <name type="common">Potato cyst nematode worm</name>
    <name type="synonym">Heterodera pallida</name>
    <dbReference type="NCBI Taxonomy" id="36090"/>
    <lineage>
        <taxon>Eukaryota</taxon>
        <taxon>Metazoa</taxon>
        <taxon>Ecdysozoa</taxon>
        <taxon>Nematoda</taxon>
        <taxon>Chromadorea</taxon>
        <taxon>Rhabditida</taxon>
        <taxon>Tylenchina</taxon>
        <taxon>Tylenchomorpha</taxon>
        <taxon>Tylenchoidea</taxon>
        <taxon>Heteroderidae</taxon>
        <taxon>Heteroderinae</taxon>
        <taxon>Globodera</taxon>
    </lineage>
</organism>
<reference evidence="1" key="1">
    <citation type="submission" date="2014-05" db="EMBL/GenBank/DDBJ databases">
        <title>The genome and life-stage specific transcriptomes of Globodera pallida elucidate key aspects of plant parasitism by a cyst nematode.</title>
        <authorList>
            <person name="Cotton J.A."/>
            <person name="Lilley C.J."/>
            <person name="Jones L.M."/>
            <person name="Kikuchi T."/>
            <person name="Reid A.J."/>
            <person name="Thorpe P."/>
            <person name="Tsai I.J."/>
            <person name="Beasley H."/>
            <person name="Blok V."/>
            <person name="Cock P.J.A."/>
            <person name="Van den Akker S.E."/>
            <person name="Holroyd N."/>
            <person name="Hunt M."/>
            <person name="Mantelin S."/>
            <person name="Naghra H."/>
            <person name="Pain A."/>
            <person name="Palomares-Rius J.E."/>
            <person name="Zarowiecki M."/>
            <person name="Berriman M."/>
            <person name="Jones J.T."/>
            <person name="Urwin P.E."/>
        </authorList>
    </citation>
    <scope>NUCLEOTIDE SEQUENCE [LARGE SCALE GENOMIC DNA]</scope>
    <source>
        <strain evidence="1">Lindley</strain>
    </source>
</reference>
<evidence type="ECO:0000313" key="1">
    <source>
        <dbReference type="Proteomes" id="UP000050741"/>
    </source>
</evidence>
<sequence>MNLARRAPALFNFKKNVLAVAGCSGPGKNWEENWKICEMKAPNAFSCAAFCQFADDTAFAFGGFDGRHCTRQSLLLRPSLPYPSSVHSLAPLPYGVKNGVAAVAGDCGERLLWLVGGWDGHRTLKTVFEYAFPEQNCSLKHILPYPIEGHSIAKSSVVAPQKAFIAGGFDGIGLRADFLAMDLRTGAVELIDGIALEKPRENHCSVIFGDGQGNEWLAIIGGWDGHKALADWEMFELLPDEPWLRPTDIGPWGEKPATLATARNRPATILI</sequence>
<proteinExistence type="predicted"/>
<dbReference type="Proteomes" id="UP000050741">
    <property type="component" value="Unassembled WGS sequence"/>
</dbReference>
<name>A0A183BTR0_GLOPA</name>
<evidence type="ECO:0000313" key="2">
    <source>
        <dbReference type="WBParaSite" id="GPLIN_000399600"/>
    </source>
</evidence>
<dbReference type="SUPFAM" id="SSF117281">
    <property type="entry name" value="Kelch motif"/>
    <property type="match status" value="1"/>
</dbReference>
<reference evidence="2" key="2">
    <citation type="submission" date="2016-06" db="UniProtKB">
        <authorList>
            <consortium name="WormBaseParasite"/>
        </authorList>
    </citation>
    <scope>IDENTIFICATION</scope>
</reference>
<dbReference type="InterPro" id="IPR015915">
    <property type="entry name" value="Kelch-typ_b-propeller"/>
</dbReference>
<accession>A0A183BTR0</accession>
<dbReference type="Gene3D" id="2.120.10.80">
    <property type="entry name" value="Kelch-type beta propeller"/>
    <property type="match status" value="1"/>
</dbReference>
<protein>
    <submittedName>
        <fullName evidence="2">WD_REPEATS_REGION domain-containing protein</fullName>
    </submittedName>
</protein>